<dbReference type="GO" id="GO:0016020">
    <property type="term" value="C:membrane"/>
    <property type="evidence" value="ECO:0007669"/>
    <property type="project" value="InterPro"/>
</dbReference>
<dbReference type="AlphaFoldDB" id="A0A2X3BDE2"/>
<dbReference type="PANTHER" id="PTHR32089:SF112">
    <property type="entry name" value="LYSOZYME-LIKE PROTEIN-RELATED"/>
    <property type="match status" value="1"/>
</dbReference>
<dbReference type="Pfam" id="PF00015">
    <property type="entry name" value="MCPsignal"/>
    <property type="match status" value="1"/>
</dbReference>
<dbReference type="Gene3D" id="1.20.120.30">
    <property type="entry name" value="Aspartate receptor, ligand-binding domain"/>
    <property type="match status" value="1"/>
</dbReference>
<keyword evidence="1 2" id="KW-0807">Transducer</keyword>
<sequence>MRKAKTAVETQQLQAEIERLRAELAELQAEKESQEKALNDLNQKQSFTQSTNDPLARCFGSAENVRDSLGKIVSELDAGSADTAETRRVMAESTHDLHDMADGAQDISKKLQDMGGNMEELSKASESIHNFVQQIEGIASQTNLLALNATIEAARAGEAGRGFAVVAGEVRTLAERTASATQEIGALVSSITEGTSMALENITQAIDESKEFEEKSSQTATAVGEKVSSMADSIARVTTESFVSVVKLDHFIFKLGIYRQITGISEPNPEGISSSHTCRLGKWYYEGRGHLDYSGQPCFQKLEGVHEGTHVSGKAAVEAYMAGDSELMKKHLQTMEDNSAQVGALLDQLMSN</sequence>
<dbReference type="GO" id="GO:0007165">
    <property type="term" value="P:signal transduction"/>
    <property type="evidence" value="ECO:0007669"/>
    <property type="project" value="UniProtKB-KW"/>
</dbReference>
<dbReference type="Pfam" id="PF13682">
    <property type="entry name" value="CZB"/>
    <property type="match status" value="1"/>
</dbReference>
<protein>
    <submittedName>
        <fullName evidence="7">Methyl-accepting chemotaxis protein 4</fullName>
    </submittedName>
</protein>
<dbReference type="RefSeq" id="WP_013188539.1">
    <property type="nucleotide sequence ID" value="NZ_CP068112.1"/>
</dbReference>
<evidence type="ECO:0000313" key="6">
    <source>
        <dbReference type="EMBL" id="SQC01649.1"/>
    </source>
</evidence>
<evidence type="ECO:0000313" key="7">
    <source>
        <dbReference type="EMBL" id="SQC01652.1"/>
    </source>
</evidence>
<evidence type="ECO:0000259" key="4">
    <source>
        <dbReference type="PROSITE" id="PS50111"/>
    </source>
</evidence>
<dbReference type="EMBL" id="UASJ01000001">
    <property type="protein sequence ID" value="SQB64316.1"/>
    <property type="molecule type" value="Genomic_DNA"/>
</dbReference>
<reference evidence="7 8" key="1">
    <citation type="submission" date="2018-06" db="EMBL/GenBank/DDBJ databases">
        <authorList>
            <consortium name="Pathogen Informatics"/>
            <person name="Doyle S."/>
        </authorList>
    </citation>
    <scope>NUCLEOTIDE SEQUENCE [LARGE SCALE GENOMIC DNA]</scope>
    <source>
        <strain evidence="7 8">NCTC11820</strain>
    </source>
</reference>
<dbReference type="EMBL" id="UASJ01000008">
    <property type="protein sequence ID" value="SQC01652.1"/>
    <property type="molecule type" value="Genomic_DNA"/>
</dbReference>
<evidence type="ECO:0000313" key="5">
    <source>
        <dbReference type="EMBL" id="SQB64316.1"/>
    </source>
</evidence>
<feature type="domain" description="Methyl-accepting transducer" evidence="4">
    <location>
        <begin position="73"/>
        <end position="225"/>
    </location>
</feature>
<dbReference type="SUPFAM" id="SSF58104">
    <property type="entry name" value="Methyl-accepting chemotaxis protein (MCP) signaling domain"/>
    <property type="match status" value="1"/>
</dbReference>
<dbReference type="GeneID" id="55564214"/>
<dbReference type="Gene3D" id="1.10.287.950">
    <property type="entry name" value="Methyl-accepting chemotaxis protein"/>
    <property type="match status" value="1"/>
</dbReference>
<dbReference type="InterPro" id="IPR025991">
    <property type="entry name" value="Chemoreceptor_zinc-bind_dom"/>
</dbReference>
<proteinExistence type="predicted"/>
<feature type="coiled-coil region" evidence="3">
    <location>
        <begin position="3"/>
        <end position="44"/>
    </location>
</feature>
<dbReference type="EMBL" id="UASJ01000008">
    <property type="protein sequence ID" value="SQC01649.1"/>
    <property type="molecule type" value="Genomic_DNA"/>
</dbReference>
<dbReference type="InterPro" id="IPR004089">
    <property type="entry name" value="MCPsignal_dom"/>
</dbReference>
<evidence type="ECO:0000256" key="1">
    <source>
        <dbReference type="ARBA" id="ARBA00023224"/>
    </source>
</evidence>
<dbReference type="PANTHER" id="PTHR32089">
    <property type="entry name" value="METHYL-ACCEPTING CHEMOTAXIS PROTEIN MCPB"/>
    <property type="match status" value="1"/>
</dbReference>
<dbReference type="PROSITE" id="PS50111">
    <property type="entry name" value="CHEMOTAXIS_TRANSDUC_2"/>
    <property type="match status" value="1"/>
</dbReference>
<gene>
    <name evidence="7" type="primary">mcp4_10</name>
    <name evidence="5" type="synonym">mcp4_1</name>
    <name evidence="6" type="synonym">mcp4_9</name>
    <name evidence="5" type="ORF">NCTC11820_00654</name>
    <name evidence="6" type="ORF">NCTC11820_02041</name>
    <name evidence="7" type="ORF">NCTC11820_02044</name>
</gene>
<dbReference type="SMART" id="SM00283">
    <property type="entry name" value="MA"/>
    <property type="match status" value="1"/>
</dbReference>
<name>A0A2X3BDE2_9ACTO</name>
<dbReference type="Proteomes" id="UP000250245">
    <property type="component" value="Unassembled WGS sequence"/>
</dbReference>
<accession>A0A2X3BDE2</accession>
<evidence type="ECO:0000256" key="3">
    <source>
        <dbReference type="SAM" id="Coils"/>
    </source>
</evidence>
<organism evidence="7 8">
    <name type="scientific">Mobiluncus curtisii</name>
    <dbReference type="NCBI Taxonomy" id="2051"/>
    <lineage>
        <taxon>Bacteria</taxon>
        <taxon>Bacillati</taxon>
        <taxon>Actinomycetota</taxon>
        <taxon>Actinomycetes</taxon>
        <taxon>Actinomycetales</taxon>
        <taxon>Actinomycetaceae</taxon>
        <taxon>Mobiluncus</taxon>
    </lineage>
</organism>
<keyword evidence="3" id="KW-0175">Coiled coil</keyword>
<evidence type="ECO:0000313" key="8">
    <source>
        <dbReference type="Proteomes" id="UP000250245"/>
    </source>
</evidence>
<evidence type="ECO:0000256" key="2">
    <source>
        <dbReference type="PROSITE-ProRule" id="PRU00284"/>
    </source>
</evidence>